<dbReference type="Pfam" id="PF00842">
    <property type="entry name" value="Ala_racemase_C"/>
    <property type="match status" value="1"/>
</dbReference>
<dbReference type="GO" id="GO:0009252">
    <property type="term" value="P:peptidoglycan biosynthetic process"/>
    <property type="evidence" value="ECO:0007669"/>
    <property type="project" value="TreeGrafter"/>
</dbReference>
<evidence type="ECO:0000256" key="3">
    <source>
        <dbReference type="ARBA" id="ARBA00023235"/>
    </source>
</evidence>
<dbReference type="NCBIfam" id="TIGR00492">
    <property type="entry name" value="alr"/>
    <property type="match status" value="1"/>
</dbReference>
<feature type="domain" description="Alanine racemase C-terminal" evidence="7">
    <location>
        <begin position="254"/>
        <end position="381"/>
    </location>
</feature>
<dbReference type="CDD" id="cd00430">
    <property type="entry name" value="PLPDE_III_AR"/>
    <property type="match status" value="1"/>
</dbReference>
<dbReference type="SMART" id="SM01005">
    <property type="entry name" value="Ala_racemase_C"/>
    <property type="match status" value="1"/>
</dbReference>
<feature type="binding site" evidence="4 6">
    <location>
        <position position="146"/>
    </location>
    <ligand>
        <name>substrate</name>
    </ligand>
</feature>
<reference evidence="8 9" key="1">
    <citation type="submission" date="2020-05" db="EMBL/GenBank/DDBJ databases">
        <title>MicrobeNet Type strains.</title>
        <authorList>
            <person name="Nicholson A.C."/>
        </authorList>
    </citation>
    <scope>NUCLEOTIDE SEQUENCE [LARGE SCALE GENOMIC DNA]</scope>
    <source>
        <strain evidence="8 9">JCM 14282</strain>
    </source>
</reference>
<feature type="active site" description="Proton acceptor; specific for D-alanine" evidence="4">
    <location>
        <position position="48"/>
    </location>
</feature>
<dbReference type="PRINTS" id="PR00992">
    <property type="entry name" value="ALARACEMASE"/>
</dbReference>
<dbReference type="SUPFAM" id="SSF51419">
    <property type="entry name" value="PLP-binding barrel"/>
    <property type="match status" value="1"/>
</dbReference>
<dbReference type="SUPFAM" id="SSF50621">
    <property type="entry name" value="Alanine racemase C-terminal domain-like"/>
    <property type="match status" value="1"/>
</dbReference>
<dbReference type="GO" id="GO:0030170">
    <property type="term" value="F:pyridoxal phosphate binding"/>
    <property type="evidence" value="ECO:0007669"/>
    <property type="project" value="UniProtKB-UniRule"/>
</dbReference>
<dbReference type="PANTHER" id="PTHR30511:SF0">
    <property type="entry name" value="ALANINE RACEMASE, CATABOLIC-RELATED"/>
    <property type="match status" value="1"/>
</dbReference>
<dbReference type="Gene3D" id="2.40.37.10">
    <property type="entry name" value="Lyase, Ornithine Decarboxylase, Chain A, domain 1"/>
    <property type="match status" value="1"/>
</dbReference>
<proteinExistence type="inferred from homology"/>
<dbReference type="AlphaFoldDB" id="A0A7Y2Q0I6"/>
<evidence type="ECO:0000256" key="5">
    <source>
        <dbReference type="PIRSR" id="PIRSR600821-50"/>
    </source>
</evidence>
<comment type="catalytic activity">
    <reaction evidence="4">
        <text>L-alanine = D-alanine</text>
        <dbReference type="Rhea" id="RHEA:20249"/>
        <dbReference type="ChEBI" id="CHEBI:57416"/>
        <dbReference type="ChEBI" id="CHEBI:57972"/>
        <dbReference type="EC" id="5.1.1.1"/>
    </reaction>
</comment>
<comment type="caution">
    <text evidence="8">The sequence shown here is derived from an EMBL/GenBank/DDBJ whole genome shotgun (WGS) entry which is preliminary data.</text>
</comment>
<keyword evidence="3 4" id="KW-0413">Isomerase</keyword>
<organism evidence="8 9">
    <name type="scientific">Microbacterium ulmi</name>
    <dbReference type="NCBI Taxonomy" id="179095"/>
    <lineage>
        <taxon>Bacteria</taxon>
        <taxon>Bacillati</taxon>
        <taxon>Actinomycetota</taxon>
        <taxon>Actinomycetes</taxon>
        <taxon>Micrococcales</taxon>
        <taxon>Microbacteriaceae</taxon>
        <taxon>Microbacterium</taxon>
    </lineage>
</organism>
<dbReference type="PANTHER" id="PTHR30511">
    <property type="entry name" value="ALANINE RACEMASE"/>
    <property type="match status" value="1"/>
</dbReference>
<evidence type="ECO:0000256" key="2">
    <source>
        <dbReference type="ARBA" id="ARBA00022898"/>
    </source>
</evidence>
<evidence type="ECO:0000256" key="6">
    <source>
        <dbReference type="PIRSR" id="PIRSR600821-52"/>
    </source>
</evidence>
<dbReference type="Pfam" id="PF01168">
    <property type="entry name" value="Ala_racemase_N"/>
    <property type="match status" value="1"/>
</dbReference>
<evidence type="ECO:0000256" key="1">
    <source>
        <dbReference type="ARBA" id="ARBA00001933"/>
    </source>
</evidence>
<dbReference type="UniPathway" id="UPA00042">
    <property type="reaction ID" value="UER00497"/>
</dbReference>
<feature type="active site" description="Proton acceptor; specific for L-alanine" evidence="4">
    <location>
        <position position="275"/>
    </location>
</feature>
<dbReference type="GO" id="GO:0008784">
    <property type="term" value="F:alanine racemase activity"/>
    <property type="evidence" value="ECO:0007669"/>
    <property type="project" value="UniProtKB-UniRule"/>
</dbReference>
<sequence>MVTKPQSTVRSRATTGAPSRLVVSRDAIAENTRRMRALASTPLMAVVKADGFGLGAGVVARAALAGGASELGVATCDEALALRADGIEAPVLAWMLHPGAPLADAVGADVALSCASVDQLEAVAAAASSLGVTAAVELEVETGMHRSGCPVEEWGPLVRAAVAAERCNGVDVRGVWTHFGATDDDPTSFADPLLRLDAAWATARALGLRPRRRHAASSLATAIAPAARLGLVRVGAALFGIEPVAARPLGLAPSIRWETSVAQLRDVPAGASVGYGGGYRTSRRGRLALLPLGYADGIPRSAWPGSTVVIRGRRHPLVGAVSMDQCVVDVGDAGVGVGDEVVLIGEASRGEPTLAEWAMLLGTIPQEVLTRIGARVERVSDGRAA</sequence>
<dbReference type="InterPro" id="IPR011079">
    <property type="entry name" value="Ala_racemase_C"/>
</dbReference>
<keyword evidence="9" id="KW-1185">Reference proteome</keyword>
<evidence type="ECO:0000259" key="7">
    <source>
        <dbReference type="SMART" id="SM01005"/>
    </source>
</evidence>
<protein>
    <recommendedName>
        <fullName evidence="4">Alanine racemase</fullName>
        <ecNumber evidence="4">5.1.1.1</ecNumber>
    </recommendedName>
</protein>
<dbReference type="InterPro" id="IPR029066">
    <property type="entry name" value="PLP-binding_barrel"/>
</dbReference>
<name>A0A7Y2Q0I6_9MICO</name>
<keyword evidence="2 4" id="KW-0663">Pyridoxal phosphate</keyword>
<feature type="binding site" evidence="4 6">
    <location>
        <position position="323"/>
    </location>
    <ligand>
        <name>substrate</name>
    </ligand>
</feature>
<comment type="pathway">
    <text evidence="4">Amino-acid biosynthesis; D-alanine biosynthesis; D-alanine from L-alanine: step 1/1.</text>
</comment>
<comment type="cofactor">
    <cofactor evidence="1 4 5">
        <name>pyridoxal 5'-phosphate</name>
        <dbReference type="ChEBI" id="CHEBI:597326"/>
    </cofactor>
</comment>
<evidence type="ECO:0000313" key="9">
    <source>
        <dbReference type="Proteomes" id="UP000543598"/>
    </source>
</evidence>
<dbReference type="InterPro" id="IPR000821">
    <property type="entry name" value="Ala_racemase"/>
</dbReference>
<evidence type="ECO:0000256" key="4">
    <source>
        <dbReference type="HAMAP-Rule" id="MF_01201"/>
    </source>
</evidence>
<dbReference type="Gene3D" id="3.20.20.10">
    <property type="entry name" value="Alanine racemase"/>
    <property type="match status" value="1"/>
</dbReference>
<dbReference type="EMBL" id="JABEMB010000005">
    <property type="protein sequence ID" value="NNH03327.1"/>
    <property type="molecule type" value="Genomic_DNA"/>
</dbReference>
<comment type="function">
    <text evidence="4">Catalyzes the interconversion of L-alanine and D-alanine. May also act on other amino acids.</text>
</comment>
<comment type="similarity">
    <text evidence="4">Belongs to the alanine racemase family.</text>
</comment>
<dbReference type="HAMAP" id="MF_01201">
    <property type="entry name" value="Ala_racemase"/>
    <property type="match status" value="1"/>
</dbReference>
<dbReference type="GO" id="GO:0005829">
    <property type="term" value="C:cytosol"/>
    <property type="evidence" value="ECO:0007669"/>
    <property type="project" value="TreeGrafter"/>
</dbReference>
<dbReference type="GO" id="GO:0030632">
    <property type="term" value="P:D-alanine biosynthetic process"/>
    <property type="evidence" value="ECO:0007669"/>
    <property type="project" value="UniProtKB-UniRule"/>
</dbReference>
<accession>A0A7Y2Q0I6</accession>
<feature type="modified residue" description="N6-(pyridoxal phosphate)lysine" evidence="4 5">
    <location>
        <position position="48"/>
    </location>
</feature>
<dbReference type="Proteomes" id="UP000543598">
    <property type="component" value="Unassembled WGS sequence"/>
</dbReference>
<dbReference type="RefSeq" id="WP_167038765.1">
    <property type="nucleotide sequence ID" value="NZ_BAAANA010000001.1"/>
</dbReference>
<gene>
    <name evidence="8" type="primary">alr</name>
    <name evidence="8" type="ORF">HLA99_05625</name>
</gene>
<evidence type="ECO:0000313" key="8">
    <source>
        <dbReference type="EMBL" id="NNH03327.1"/>
    </source>
</evidence>
<dbReference type="InterPro" id="IPR009006">
    <property type="entry name" value="Ala_racemase/Decarboxylase_C"/>
</dbReference>
<dbReference type="EC" id="5.1.1.1" evidence="4"/>
<dbReference type="InterPro" id="IPR001608">
    <property type="entry name" value="Ala_racemase_N"/>
</dbReference>